<dbReference type="GO" id="GO:0016020">
    <property type="term" value="C:membrane"/>
    <property type="evidence" value="ECO:0007669"/>
    <property type="project" value="UniProtKB-SubCell"/>
</dbReference>
<dbReference type="InterPro" id="IPR051706">
    <property type="entry name" value="Glycosyltransferase_domain"/>
</dbReference>
<feature type="transmembrane region" description="Helical" evidence="7">
    <location>
        <begin position="108"/>
        <end position="130"/>
    </location>
</feature>
<dbReference type="AlphaFoldDB" id="A0A8H4RUF9"/>
<dbReference type="SUPFAM" id="SSF53448">
    <property type="entry name" value="Nucleotide-diphospho-sugar transferases"/>
    <property type="match status" value="1"/>
</dbReference>
<keyword evidence="9" id="KW-1185">Reference proteome</keyword>
<dbReference type="PANTHER" id="PTHR32385">
    <property type="entry name" value="MANNOSYL PHOSPHORYLINOSITOL CERAMIDE SYNTHASE"/>
    <property type="match status" value="1"/>
</dbReference>
<evidence type="ECO:0000256" key="5">
    <source>
        <dbReference type="ARBA" id="ARBA00022989"/>
    </source>
</evidence>
<evidence type="ECO:0000256" key="7">
    <source>
        <dbReference type="SAM" id="Phobius"/>
    </source>
</evidence>
<dbReference type="Pfam" id="PF04488">
    <property type="entry name" value="Gly_transf_sug"/>
    <property type="match status" value="1"/>
</dbReference>
<evidence type="ECO:0008006" key="10">
    <source>
        <dbReference type="Google" id="ProtNLM"/>
    </source>
</evidence>
<dbReference type="OrthoDB" id="3647at2759"/>
<dbReference type="PANTHER" id="PTHR32385:SF20">
    <property type="entry name" value="MANNOSYL PHOSPHORYLINOSITOL CERAMIDE SYNTHASE CSH1-RELATED"/>
    <property type="match status" value="1"/>
</dbReference>
<keyword evidence="5 7" id="KW-1133">Transmembrane helix</keyword>
<keyword evidence="6 7" id="KW-0472">Membrane</keyword>
<dbReference type="GO" id="GO:0051999">
    <property type="term" value="P:mannosyl-inositol phosphorylceramide biosynthetic process"/>
    <property type="evidence" value="ECO:0007669"/>
    <property type="project" value="TreeGrafter"/>
</dbReference>
<comment type="caution">
    <text evidence="8">The sequence shown here is derived from an EMBL/GenBank/DDBJ whole genome shotgun (WGS) entry which is preliminary data.</text>
</comment>
<proteinExistence type="inferred from homology"/>
<dbReference type="EMBL" id="JAAMPI010000098">
    <property type="protein sequence ID" value="KAF4635813.1"/>
    <property type="molecule type" value="Genomic_DNA"/>
</dbReference>
<name>A0A8H4RUF9_9HELO</name>
<dbReference type="InterPro" id="IPR029044">
    <property type="entry name" value="Nucleotide-diphossugar_trans"/>
</dbReference>
<evidence type="ECO:0000256" key="4">
    <source>
        <dbReference type="ARBA" id="ARBA00022692"/>
    </source>
</evidence>
<reference evidence="8 9" key="1">
    <citation type="submission" date="2020-03" db="EMBL/GenBank/DDBJ databases">
        <title>Draft Genome Sequence of Cudoniella acicularis.</title>
        <authorList>
            <person name="Buettner E."/>
            <person name="Kellner H."/>
        </authorList>
    </citation>
    <scope>NUCLEOTIDE SEQUENCE [LARGE SCALE GENOMIC DNA]</scope>
    <source>
        <strain evidence="8 9">DSM 108380</strain>
    </source>
</reference>
<dbReference type="InterPro" id="IPR007577">
    <property type="entry name" value="GlycoTrfase_DXD_sugar-bd_CS"/>
</dbReference>
<evidence type="ECO:0000256" key="1">
    <source>
        <dbReference type="ARBA" id="ARBA00004370"/>
    </source>
</evidence>
<sequence>MLHFWTDASAESFITTNYSWFLPTYKSYPYPIQRADAIRYFLLYHYGGIYLDLDLHPYRNFTPLLQYPAFACRTTPTGISNDILGSKPGHPYYRLVIQNLKAYNRNWLVPYITVMYTTGPLFLSALWIQYLKMRSGLDENRIMLLFPDVKEGDSYGFFNNVQGGSWHGPDFEMIQWMGRHWFVVTVLGFVIGFSITGLCWVVFRRLGGGFVSGTCAVRRRKLKAKEYLDTVGDRYLDSP</sequence>
<gene>
    <name evidence="8" type="ORF">G7Y89_g2290</name>
</gene>
<protein>
    <recommendedName>
        <fullName evidence="10">Mannosyl phosphorylinositol ceramide synthase SUR1</fullName>
    </recommendedName>
</protein>
<dbReference type="Gene3D" id="3.90.550.20">
    <property type="match status" value="1"/>
</dbReference>
<dbReference type="Proteomes" id="UP000566819">
    <property type="component" value="Unassembled WGS sequence"/>
</dbReference>
<evidence type="ECO:0000313" key="8">
    <source>
        <dbReference type="EMBL" id="KAF4635813.1"/>
    </source>
</evidence>
<evidence type="ECO:0000256" key="2">
    <source>
        <dbReference type="ARBA" id="ARBA00009003"/>
    </source>
</evidence>
<feature type="transmembrane region" description="Helical" evidence="7">
    <location>
        <begin position="181"/>
        <end position="203"/>
    </location>
</feature>
<organism evidence="8 9">
    <name type="scientific">Cudoniella acicularis</name>
    <dbReference type="NCBI Taxonomy" id="354080"/>
    <lineage>
        <taxon>Eukaryota</taxon>
        <taxon>Fungi</taxon>
        <taxon>Dikarya</taxon>
        <taxon>Ascomycota</taxon>
        <taxon>Pezizomycotina</taxon>
        <taxon>Leotiomycetes</taxon>
        <taxon>Helotiales</taxon>
        <taxon>Tricladiaceae</taxon>
        <taxon>Cudoniella</taxon>
    </lineage>
</organism>
<accession>A0A8H4RUF9</accession>
<dbReference type="GO" id="GO:0000030">
    <property type="term" value="F:mannosyltransferase activity"/>
    <property type="evidence" value="ECO:0007669"/>
    <property type="project" value="TreeGrafter"/>
</dbReference>
<comment type="similarity">
    <text evidence="2">Belongs to the glycosyltransferase 32 family.</text>
</comment>
<evidence type="ECO:0000313" key="9">
    <source>
        <dbReference type="Proteomes" id="UP000566819"/>
    </source>
</evidence>
<keyword evidence="4 7" id="KW-0812">Transmembrane</keyword>
<evidence type="ECO:0000256" key="6">
    <source>
        <dbReference type="ARBA" id="ARBA00023136"/>
    </source>
</evidence>
<comment type="subcellular location">
    <subcellularLocation>
        <location evidence="1">Membrane</location>
    </subcellularLocation>
</comment>
<keyword evidence="3" id="KW-0808">Transferase</keyword>
<evidence type="ECO:0000256" key="3">
    <source>
        <dbReference type="ARBA" id="ARBA00022679"/>
    </source>
</evidence>